<dbReference type="RefSeq" id="WP_189047108.1">
    <property type="nucleotide sequence ID" value="NZ_BMJQ01000007.1"/>
</dbReference>
<evidence type="ECO:0000313" key="2">
    <source>
        <dbReference type="Proteomes" id="UP000646365"/>
    </source>
</evidence>
<evidence type="ECO:0000313" key="1">
    <source>
        <dbReference type="EMBL" id="GGF21934.1"/>
    </source>
</evidence>
<reference evidence="1" key="2">
    <citation type="submission" date="2020-09" db="EMBL/GenBank/DDBJ databases">
        <authorList>
            <person name="Sun Q."/>
            <person name="Zhou Y."/>
        </authorList>
    </citation>
    <scope>NUCLEOTIDE SEQUENCE</scope>
    <source>
        <strain evidence="1">CGMCC 1.15725</strain>
    </source>
</reference>
<gene>
    <name evidence="1" type="ORF">GCM10011611_29990</name>
</gene>
<accession>A0A8J3E482</accession>
<reference evidence="1" key="1">
    <citation type="journal article" date="2014" name="Int. J. Syst. Evol. Microbiol.">
        <title>Complete genome sequence of Corynebacterium casei LMG S-19264T (=DSM 44701T), isolated from a smear-ripened cheese.</title>
        <authorList>
            <consortium name="US DOE Joint Genome Institute (JGI-PGF)"/>
            <person name="Walter F."/>
            <person name="Albersmeier A."/>
            <person name="Kalinowski J."/>
            <person name="Ruckert C."/>
        </authorList>
    </citation>
    <scope>NUCLEOTIDE SEQUENCE</scope>
    <source>
        <strain evidence="1">CGMCC 1.15725</strain>
    </source>
</reference>
<keyword evidence="2" id="KW-1185">Reference proteome</keyword>
<name>A0A8J3E482_9PROT</name>
<proteinExistence type="predicted"/>
<protein>
    <submittedName>
        <fullName evidence="1">Uncharacterized protein</fullName>
    </submittedName>
</protein>
<dbReference type="Proteomes" id="UP000646365">
    <property type="component" value="Unassembled WGS sequence"/>
</dbReference>
<dbReference type="AlphaFoldDB" id="A0A8J3E482"/>
<comment type="caution">
    <text evidence="1">The sequence shown here is derived from an EMBL/GenBank/DDBJ whole genome shotgun (WGS) entry which is preliminary data.</text>
</comment>
<organism evidence="1 2">
    <name type="scientific">Aliidongia dinghuensis</name>
    <dbReference type="NCBI Taxonomy" id="1867774"/>
    <lineage>
        <taxon>Bacteria</taxon>
        <taxon>Pseudomonadati</taxon>
        <taxon>Pseudomonadota</taxon>
        <taxon>Alphaproteobacteria</taxon>
        <taxon>Rhodospirillales</taxon>
        <taxon>Dongiaceae</taxon>
        <taxon>Aliidongia</taxon>
    </lineage>
</organism>
<sequence>MPNVGFFGGHTVHELGPAADMQAFFACVNIAASRLHLDPASLSLIDRLYRRYVRLEELQATALVIERIRAVMAAIPPQNVDWNSITPPYGATKLDISKPNLADLFSRYFLALDDATKSAESFYKKFGKYRPVLTIISDMPRFVIDEKRPMSDYDTLQGEPIWLR</sequence>
<dbReference type="EMBL" id="BMJQ01000007">
    <property type="protein sequence ID" value="GGF21934.1"/>
    <property type="molecule type" value="Genomic_DNA"/>
</dbReference>